<dbReference type="GO" id="GO:0005886">
    <property type="term" value="C:plasma membrane"/>
    <property type="evidence" value="ECO:0007669"/>
    <property type="project" value="UniProtKB-SubCell"/>
</dbReference>
<feature type="transmembrane region" description="Helical" evidence="6">
    <location>
        <begin position="15"/>
        <end position="35"/>
    </location>
</feature>
<dbReference type="InterPro" id="IPR003400">
    <property type="entry name" value="ExbD"/>
</dbReference>
<proteinExistence type="predicted"/>
<keyword evidence="3 6" id="KW-0812">Transmembrane</keyword>
<evidence type="ECO:0000256" key="6">
    <source>
        <dbReference type="SAM" id="Phobius"/>
    </source>
</evidence>
<evidence type="ECO:0000256" key="1">
    <source>
        <dbReference type="ARBA" id="ARBA00004162"/>
    </source>
</evidence>
<accession>A0A3B1ANJ1</accession>
<comment type="subcellular location">
    <subcellularLocation>
        <location evidence="1">Cell membrane</location>
        <topology evidence="1">Single-pass membrane protein</topology>
    </subcellularLocation>
</comment>
<keyword evidence="4 6" id="KW-1133">Transmembrane helix</keyword>
<evidence type="ECO:0000256" key="2">
    <source>
        <dbReference type="ARBA" id="ARBA00022475"/>
    </source>
</evidence>
<evidence type="ECO:0000313" key="7">
    <source>
        <dbReference type="EMBL" id="VAX07509.1"/>
    </source>
</evidence>
<dbReference type="GO" id="GO:0022857">
    <property type="term" value="F:transmembrane transporter activity"/>
    <property type="evidence" value="ECO:0007669"/>
    <property type="project" value="InterPro"/>
</dbReference>
<dbReference type="PANTHER" id="PTHR30558:SF3">
    <property type="entry name" value="BIOPOLYMER TRANSPORT PROTEIN EXBD-RELATED"/>
    <property type="match status" value="1"/>
</dbReference>
<gene>
    <name evidence="7" type="ORF">MNBD_GAMMA25-378</name>
</gene>
<dbReference type="EMBL" id="UOFY01000017">
    <property type="protein sequence ID" value="VAX07509.1"/>
    <property type="molecule type" value="Genomic_DNA"/>
</dbReference>
<evidence type="ECO:0000256" key="5">
    <source>
        <dbReference type="ARBA" id="ARBA00023136"/>
    </source>
</evidence>
<evidence type="ECO:0000256" key="3">
    <source>
        <dbReference type="ARBA" id="ARBA00022692"/>
    </source>
</evidence>
<organism evidence="7">
    <name type="scientific">hydrothermal vent metagenome</name>
    <dbReference type="NCBI Taxonomy" id="652676"/>
    <lineage>
        <taxon>unclassified sequences</taxon>
        <taxon>metagenomes</taxon>
        <taxon>ecological metagenomes</taxon>
    </lineage>
</organism>
<keyword evidence="2" id="KW-1003">Cell membrane</keyword>
<dbReference type="AlphaFoldDB" id="A0A3B1ANJ1"/>
<reference evidence="7" key="1">
    <citation type="submission" date="2018-06" db="EMBL/GenBank/DDBJ databases">
        <authorList>
            <person name="Zhirakovskaya E."/>
        </authorList>
    </citation>
    <scope>NUCLEOTIDE SEQUENCE</scope>
</reference>
<dbReference type="Pfam" id="PF02472">
    <property type="entry name" value="ExbD"/>
    <property type="match status" value="1"/>
</dbReference>
<dbReference type="PANTHER" id="PTHR30558">
    <property type="entry name" value="EXBD MEMBRANE COMPONENT OF PMF-DRIVEN MACROMOLECULE IMPORT SYSTEM"/>
    <property type="match status" value="1"/>
</dbReference>
<sequence length="142" mass="16184">MNFSPKRENELELNLTPLIDVVFLLLIFFMVSTTFERESEISIELPESAGEEAVNDRFVIEISIDVQGRYFINQRKLKDKKIESLKKGIREVRATQPDDSIEPKLIISADQNTPHQAVVRAMDAARQLGLVHLTFATKLANE</sequence>
<name>A0A3B1ANJ1_9ZZZZ</name>
<dbReference type="Gene3D" id="3.30.420.270">
    <property type="match status" value="1"/>
</dbReference>
<protein>
    <submittedName>
        <fullName evidence="7">Biopolymer transport protein ExbD/TolR</fullName>
    </submittedName>
</protein>
<evidence type="ECO:0000256" key="4">
    <source>
        <dbReference type="ARBA" id="ARBA00022989"/>
    </source>
</evidence>
<keyword evidence="5 6" id="KW-0472">Membrane</keyword>